<accession>A0ABY8MFN4</accession>
<dbReference type="CDD" id="cd11615">
    <property type="entry name" value="SAF_NeuB_like"/>
    <property type="match status" value="1"/>
</dbReference>
<dbReference type="Gene3D" id="3.20.20.70">
    <property type="entry name" value="Aldolase class I"/>
    <property type="match status" value="1"/>
</dbReference>
<feature type="domain" description="AFP-like" evidence="2">
    <location>
        <begin position="392"/>
        <end position="452"/>
    </location>
</feature>
<dbReference type="InterPro" id="IPR013974">
    <property type="entry name" value="SAF"/>
</dbReference>
<dbReference type="SMART" id="SM00858">
    <property type="entry name" value="SAF"/>
    <property type="match status" value="1"/>
</dbReference>
<keyword evidence="4" id="KW-1185">Reference proteome</keyword>
<dbReference type="SUPFAM" id="SSF51269">
    <property type="entry name" value="AFP III-like domain"/>
    <property type="match status" value="1"/>
</dbReference>
<feature type="compositionally biased region" description="Basic and acidic residues" evidence="1">
    <location>
        <begin position="21"/>
        <end position="35"/>
    </location>
</feature>
<dbReference type="InterPro" id="IPR036732">
    <property type="entry name" value="AFP_Neu5c_C_sf"/>
</dbReference>
<dbReference type="InterPro" id="IPR051690">
    <property type="entry name" value="PseI-like"/>
</dbReference>
<feature type="compositionally biased region" description="Basic and acidic residues" evidence="1">
    <location>
        <begin position="96"/>
        <end position="106"/>
    </location>
</feature>
<protein>
    <submittedName>
        <fullName evidence="3">Pseudaminic acid synthase</fullName>
        <ecNumber evidence="3">2.5.1.97</ecNumber>
    </submittedName>
</protein>
<dbReference type="Pfam" id="PF08666">
    <property type="entry name" value="SAF"/>
    <property type="match status" value="1"/>
</dbReference>
<dbReference type="InterPro" id="IPR013785">
    <property type="entry name" value="Aldolase_TIM"/>
</dbReference>
<name>A0ABY8MFN4_9SPIO</name>
<keyword evidence="3" id="KW-0808">Transferase</keyword>
<dbReference type="InterPro" id="IPR057736">
    <property type="entry name" value="SAF_PseI/NeuA/NeuB"/>
</dbReference>
<organism evidence="3 4">
    <name type="scientific">Candidatus Haliotispira prima</name>
    <dbReference type="NCBI Taxonomy" id="3034016"/>
    <lineage>
        <taxon>Bacteria</taxon>
        <taxon>Pseudomonadati</taxon>
        <taxon>Spirochaetota</taxon>
        <taxon>Spirochaetia</taxon>
        <taxon>Spirochaetales</taxon>
        <taxon>Spirochaetaceae</taxon>
        <taxon>Candidatus Haliotispira</taxon>
    </lineage>
</organism>
<dbReference type="InterPro" id="IPR006190">
    <property type="entry name" value="SAF_AFP_Neu5Ac"/>
</dbReference>
<reference evidence="3 4" key="1">
    <citation type="submission" date="2023-04" db="EMBL/GenBank/DDBJ databases">
        <title>Spirochaete genome identified in red abalone sample constitutes a novel genus.</title>
        <authorList>
            <person name="Sharma S.P."/>
            <person name="Purcell C.M."/>
            <person name="Hyde J.R."/>
            <person name="Severin A.J."/>
        </authorList>
    </citation>
    <scope>NUCLEOTIDE SEQUENCE [LARGE SCALE GENOMIC DNA]</scope>
    <source>
        <strain evidence="3 4">SP-2023</strain>
    </source>
</reference>
<sequence length="455" mass="49956">MTEGYQNLRNHRPLRPPQTHRPAEEELKQELKQDLHQAPGQEPKQQAAVTQGLAGSEPGHSEQAKAEKHAEVNAEEHAEKHEQVNGQETGPVQAGEEQRPEEKTATKKVDIVAELSANHRQDLDLAFRTLRAMAEAGADAIKLQSYDSQSLTLPLDRPPFIIESDTKSAGPVGPWDGRSFYSLYEEAAMPWAWHKPLYKLAARLGLPIFSTPFCPRGVDFLEQLETPCYKIASFEIGHLELVRRVAATGKPIIVSLGIAGFADIERFLEVCEAEGNSNVTLLQCTSAYPASPAEANLAMLPHLKSTFGCRVGLSDHTPGSAVAVAAVALGAELIEKHFILSRDLGGPDAGFSMEPAEFGAMVANIRTAEAAIGRVDYRLTEKKQASRYFGRAIFVLRDLRAGDILRREDVSVLRPCPSGAIEPWELERLLGSRLHCDVSYGTALKWHMLAFSEDS</sequence>
<dbReference type="InterPro" id="IPR013132">
    <property type="entry name" value="PseI/NeuA/B-like_N"/>
</dbReference>
<dbReference type="RefSeq" id="WP_326926996.1">
    <property type="nucleotide sequence ID" value="NZ_CP123443.1"/>
</dbReference>
<evidence type="ECO:0000259" key="2">
    <source>
        <dbReference type="PROSITE" id="PS50844"/>
    </source>
</evidence>
<dbReference type="Proteomes" id="UP001228690">
    <property type="component" value="Chromosome"/>
</dbReference>
<evidence type="ECO:0000313" key="3">
    <source>
        <dbReference type="EMBL" id="WGK68810.1"/>
    </source>
</evidence>
<proteinExistence type="predicted"/>
<dbReference type="SUPFAM" id="SSF51569">
    <property type="entry name" value="Aldolase"/>
    <property type="match status" value="1"/>
</dbReference>
<evidence type="ECO:0000256" key="1">
    <source>
        <dbReference type="SAM" id="MobiDB-lite"/>
    </source>
</evidence>
<dbReference type="EC" id="2.5.1.97" evidence="3"/>
<feature type="compositionally biased region" description="Basic and acidic residues" evidence="1">
    <location>
        <begin position="59"/>
        <end position="83"/>
    </location>
</feature>
<evidence type="ECO:0000313" key="4">
    <source>
        <dbReference type="Proteomes" id="UP001228690"/>
    </source>
</evidence>
<dbReference type="InterPro" id="IPR020030">
    <property type="entry name" value="Pseudaminic_synth_PseI"/>
</dbReference>
<dbReference type="EMBL" id="CP123443">
    <property type="protein sequence ID" value="WGK68810.1"/>
    <property type="molecule type" value="Genomic_DNA"/>
</dbReference>
<dbReference type="PROSITE" id="PS50844">
    <property type="entry name" value="AFP_LIKE"/>
    <property type="match status" value="1"/>
</dbReference>
<dbReference type="Gene3D" id="3.90.1210.10">
    <property type="entry name" value="Antifreeze-like/N-acetylneuraminic acid synthase C-terminal domain"/>
    <property type="match status" value="1"/>
</dbReference>
<gene>
    <name evidence="3" type="primary">pseI</name>
    <name evidence="3" type="ORF">P0082_10025</name>
</gene>
<dbReference type="PANTHER" id="PTHR42966">
    <property type="entry name" value="N-ACETYLNEURAMINATE SYNTHASE"/>
    <property type="match status" value="1"/>
</dbReference>
<feature type="region of interest" description="Disordered" evidence="1">
    <location>
        <begin position="1"/>
        <end position="106"/>
    </location>
</feature>
<dbReference type="Pfam" id="PF03102">
    <property type="entry name" value="NeuB"/>
    <property type="match status" value="1"/>
</dbReference>
<dbReference type="PANTHER" id="PTHR42966:SF2">
    <property type="entry name" value="PSEUDAMINIC ACID SYNTHASE"/>
    <property type="match status" value="1"/>
</dbReference>
<dbReference type="NCBIfam" id="TIGR03586">
    <property type="entry name" value="PseI"/>
    <property type="match status" value="1"/>
</dbReference>
<dbReference type="GO" id="GO:0016740">
    <property type="term" value="F:transferase activity"/>
    <property type="evidence" value="ECO:0007669"/>
    <property type="project" value="UniProtKB-KW"/>
</dbReference>